<keyword evidence="1 3" id="KW-0732">Signal</keyword>
<protein>
    <submittedName>
        <fullName evidence="5">Uncharacterized protein LOC115633710</fullName>
    </submittedName>
</protein>
<feature type="signal peptide" evidence="3">
    <location>
        <begin position="1"/>
        <end position="18"/>
    </location>
</feature>
<keyword evidence="2" id="KW-0677">Repeat</keyword>
<sequence length="1858" mass="211506">MCRIIFILIFMLIRFGHMLEVQFKPSHPTNLLSLDQDTPHLHKRNMPQFYDKAAFNFDGLVGIASVPVPYPLDICMLQLPTIKYATVLHKERTGGRLFAVYGWQASGEKYELLLQVPAAAAVTLDCLAYAGRGYVALSYNLTEPAQQAQEGSPIYELSPDTGIRTVQYFGAAHLRDMYLRISSQELTLLQTYDEGAGHQRCPYFKWTGATFERLGSIPCSNARQLEAFGIDFADYVAVANYADADGHTNAHSEIYRYNADLRRFELFQRLRSNGAVDVKYFSVPQNEVSRRHFLVLGNTVGRAGGNDEADTVFYVFDQGQFVPYQRLSFYALQRLLPVQHVIAEKFLLLVACNKQDVKIYNLNDWKFEESKVQFTEGAFGKGVSHMRSYEEDEQSYLVIANELMNANETNIFRPLYKQDEHANALRQQILEWAHAQSTRLQNLNVEHILQDVQKLKLSSNGALHNPQIRRVNTKSLVDERKHLSPNYWDALRYAKRALDAIERQSAHYQPSTLRRLVRREVEYEFDDIMVENLVVHKNLQADHINGINSHAPVYNTIKTPKVYIREPNGKELPRHRPTHLKFHIEDLQLNGTLNGLNWTQLLDQTLKCSGVDVQFIKAPATISNLAAETVMVNSNKMNDRSLDQLIPTDGGDYIVQHDVQFAHLIKVNRLEINQRLNNIHVDRRHFDVLLKKSNETQIIEGSKHLENLKVLEPINMAGQMLGTKLRAISPMKVIHHSLQLHGDYVIGGDVTIGERLTSLDLVDATTQKSSVSTLQQGVQLNATLQNINLRFEQALNSKDTELSFINAHDLQHLLELNVDNVQVIQGEKHLPQSLEVSEGFSEVKWLNDIDVVKLEQQLLLRTGNQSIRKPMRLAGLKVKQLTTSQVQLLLNDQTTGSYLTRQGDQHGNSTLYIQRLYVPNELNTREMYVNGNIYERHLSDIYSLGKSAQSFALPSNFNGTIFAKNLWLKTSMNDFSVSEVEQQLQQLLGNVKYVGDFNFGHATNISGLRFDGTLNGISALEFGSCWLEIDGDQNFISNQRVAGVESVLGIWLNGHLNNYTVADYRNETYKLNESEIMQTVRFENPIVVQLLEVHLLNNLRLPEDFLYATPDAISYMQAPISVNGSLHSSLCNVSSLNGIEINALEQYLGDQKYDVLYVEHVQFENSLPPNYGTLNRRNLKHIINEVWLTNENIVLGNQGQRVQLTRSIFEGLLEFEGAINGMSAAHIKHNYFSLTRSHQHVHTALNLKHDVTFAQPLTANRVMLRGKIKSDIGALVEGEGNKSLDFDEFVYNTLKTWGNHTVTGNWSILDAYVLGNLSFVHLNHLNLVNDVLRSDATNAVKYISAPKTVHRALIKRLYTTPPSTVAGVPVKQWIDDAVYIYGNHSIIGITTLEKVNLYNNLCVEGSVNDIAWKQEKLLLRDAEQHVEGMLLVENTLPQEQRILTNNIEELWVDRIRELSVNDLIANKATNRPNLHIESQLIFNQPLAVRNYQVGINPSEAPYKWKRGLKSMDTDEMDYWQDMTQQLAHVQQRLADPPYVLEDFTLLQQLPLNASRVEVLNVDALDVLCISKNFSKERLNTTYYVWQPSEERFILNTNLSALIPHNKMHLHYKSGFSPFIATSAPNSYLMSPLLHLMDLDCLAFRPDYDQKLHIHCLDKRSYNRTVAVIARTDIKQLLPLVPNDASVLLLLLHNKLEFWHWRNDSYAMELSMSMMHAEQIALAHYDSRRYLAVLIKHPGVEKSAGTVEIYSAVNDLAPDYKLEQSIDFDVDMKPRQLLFMQLSKSNDLLLCISTTSLTQPLRIYQQKGVSGFQLIVGASTLPAIRSLFLLQLRTTQRQFLAFVATEGGVFILEPLLKSL</sequence>
<dbReference type="InterPro" id="IPR009039">
    <property type="entry name" value="EAR"/>
</dbReference>
<reference evidence="5" key="1">
    <citation type="submission" date="2025-08" db="UniProtKB">
        <authorList>
            <consortium name="RefSeq"/>
        </authorList>
    </citation>
    <scope>IDENTIFICATION</scope>
    <source>
        <strain evidence="5">11010-0011.00</strain>
        <tissue evidence="5">Whole body</tissue>
    </source>
</reference>
<evidence type="ECO:0000256" key="2">
    <source>
        <dbReference type="ARBA" id="ARBA00022737"/>
    </source>
</evidence>
<name>A0A6J2UEY6_DROLE</name>
<gene>
    <name evidence="5" type="primary">LOC115633710</name>
</gene>
<dbReference type="Proteomes" id="UP000504634">
    <property type="component" value="Unplaced"/>
</dbReference>
<dbReference type="PROSITE" id="PS50912">
    <property type="entry name" value="EAR"/>
    <property type="match status" value="2"/>
</dbReference>
<dbReference type="PANTHER" id="PTHR15261">
    <property type="entry name" value="THROMBOSPONDIN-TYPE LAMININ G DOMAIN AND EAR REPEAT-CONTAINING"/>
    <property type="match status" value="1"/>
</dbReference>
<evidence type="ECO:0000313" key="5">
    <source>
        <dbReference type="RefSeq" id="XP_030387031.1"/>
    </source>
</evidence>
<keyword evidence="4" id="KW-1185">Reference proteome</keyword>
<evidence type="ECO:0000256" key="3">
    <source>
        <dbReference type="SAM" id="SignalP"/>
    </source>
</evidence>
<dbReference type="RefSeq" id="XP_030387031.1">
    <property type="nucleotide sequence ID" value="XM_030531171.1"/>
</dbReference>
<dbReference type="GeneID" id="115633710"/>
<organism evidence="4 5">
    <name type="scientific">Drosophila lebanonensis</name>
    <name type="common">Fruit fly</name>
    <name type="synonym">Scaptodrosophila lebanonensis</name>
    <dbReference type="NCBI Taxonomy" id="7225"/>
    <lineage>
        <taxon>Eukaryota</taxon>
        <taxon>Metazoa</taxon>
        <taxon>Ecdysozoa</taxon>
        <taxon>Arthropoda</taxon>
        <taxon>Hexapoda</taxon>
        <taxon>Insecta</taxon>
        <taxon>Pterygota</taxon>
        <taxon>Neoptera</taxon>
        <taxon>Endopterygota</taxon>
        <taxon>Diptera</taxon>
        <taxon>Brachycera</taxon>
        <taxon>Muscomorpha</taxon>
        <taxon>Ephydroidea</taxon>
        <taxon>Drosophilidae</taxon>
        <taxon>Scaptodrosophila</taxon>
    </lineage>
</organism>
<feature type="chain" id="PRO_5026826215" evidence="3">
    <location>
        <begin position="19"/>
        <end position="1858"/>
    </location>
</feature>
<evidence type="ECO:0000313" key="4">
    <source>
        <dbReference type="Proteomes" id="UP000504634"/>
    </source>
</evidence>
<dbReference type="OrthoDB" id="188713at2759"/>
<dbReference type="PANTHER" id="PTHR15261:SF4">
    <property type="entry name" value="THROMBOSPONDIN-TYPE LAMININ G DOMAIN AND EAR REPEAT-CONTAINING PROTEIN"/>
    <property type="match status" value="1"/>
</dbReference>
<dbReference type="GO" id="GO:0007165">
    <property type="term" value="P:signal transduction"/>
    <property type="evidence" value="ECO:0007669"/>
    <property type="project" value="TreeGrafter"/>
</dbReference>
<accession>A0A6J2UEY6</accession>
<proteinExistence type="predicted"/>
<evidence type="ECO:0000256" key="1">
    <source>
        <dbReference type="ARBA" id="ARBA00022729"/>
    </source>
</evidence>